<gene>
    <name evidence="2" type="primary">MLH3</name>
</gene>
<dbReference type="GO" id="GO:0006298">
    <property type="term" value="P:mismatch repair"/>
    <property type="evidence" value="ECO:0007669"/>
    <property type="project" value="InterPro"/>
</dbReference>
<proteinExistence type="evidence at transcript level"/>
<evidence type="ECO:0000259" key="1">
    <source>
        <dbReference type="SMART" id="SM00853"/>
    </source>
</evidence>
<protein>
    <submittedName>
        <fullName evidence="2">DNA mismatch repair protein Mlh3</fullName>
    </submittedName>
</protein>
<dbReference type="Gene3D" id="3.30.1370.100">
    <property type="entry name" value="MutL, C-terminal domain, regulatory subdomain"/>
    <property type="match status" value="1"/>
</dbReference>
<dbReference type="InterPro" id="IPR014790">
    <property type="entry name" value="MutL_C"/>
</dbReference>
<dbReference type="InterPro" id="IPR038973">
    <property type="entry name" value="MutL/Mlh/Pms-like"/>
</dbReference>
<dbReference type="OrthoDB" id="429932at2759"/>
<dbReference type="SUPFAM" id="SSF118116">
    <property type="entry name" value="DNA mismatch repair protein MutL"/>
    <property type="match status" value="1"/>
</dbReference>
<dbReference type="GO" id="GO:0005524">
    <property type="term" value="F:ATP binding"/>
    <property type="evidence" value="ECO:0007669"/>
    <property type="project" value="InterPro"/>
</dbReference>
<sequence>MESSNYLWNNEKFINSTPLTFVFDSFTGKKKIVKISDSSLENCRTPSKIIKKGTYIKYKKYFSIDNINNNEKSDDSKHEILSNSFQMRKKSEQFVENMSSQWSVLSSCNDASFMPSFHITEVTATPLNLSQQKILNYKPNVKPLPDHSQLWNNPVFGVDHQANIPSVANSKRLLSRKSFDIVNNTFSFSKTMLERVVVLGQVDDKFISCVFSSKDEGDVLVLIDQHAVHERIRLEKLLNQTGYYKNDEDKVHLKSLFTRLLPPAHVCFSESEIDLVRHYQKELKELGLVFSISSLQKSSHSIVLRSIPCMFVNVCEYQPEAKGSVINSGLVKDFIMEQIQVISTTHGKCSLSSSTLYKAMASYACHGAIKFGDKLSLKTCQNLMKELSQCDLPFQCAHGRPSVAPLFKLNQLKYLDKSYNHKGLNFSKLRINK</sequence>
<dbReference type="Gene3D" id="3.30.1540.20">
    <property type="entry name" value="MutL, C-terminal domain, dimerisation subdomain"/>
    <property type="match status" value="1"/>
</dbReference>
<dbReference type="SMART" id="SM00853">
    <property type="entry name" value="MutL_C"/>
    <property type="match status" value="1"/>
</dbReference>
<dbReference type="InterPro" id="IPR042121">
    <property type="entry name" value="MutL_C_regsub"/>
</dbReference>
<dbReference type="Pfam" id="PF08676">
    <property type="entry name" value="MutL_C"/>
    <property type="match status" value="1"/>
</dbReference>
<dbReference type="InterPro" id="IPR042120">
    <property type="entry name" value="MutL_C_dimsub"/>
</dbReference>
<reference evidence="2" key="1">
    <citation type="journal article" date="2013" name="Genome Biol. Evol.">
        <title>Punctuated emergences of genetic and phenotypic innovations in eumetazoan, bilaterian, euteleostome, and hominidae ancestors.</title>
        <authorList>
            <person name="Wenger Y."/>
            <person name="Galliot B."/>
        </authorList>
    </citation>
    <scope>NUCLEOTIDE SEQUENCE</scope>
    <source>
        <tissue evidence="2">Whole animals</tissue>
    </source>
</reference>
<evidence type="ECO:0000313" key="2">
    <source>
        <dbReference type="EMBL" id="CDG66728.1"/>
    </source>
</evidence>
<feature type="domain" description="MutL C-terminal dimerisation" evidence="1">
    <location>
        <begin position="198"/>
        <end position="375"/>
    </location>
</feature>
<organism evidence="2">
    <name type="scientific">Hydra vulgaris</name>
    <name type="common">Hydra</name>
    <name type="synonym">Hydra attenuata</name>
    <dbReference type="NCBI Taxonomy" id="6087"/>
    <lineage>
        <taxon>Eukaryota</taxon>
        <taxon>Metazoa</taxon>
        <taxon>Cnidaria</taxon>
        <taxon>Hydrozoa</taxon>
        <taxon>Hydroidolina</taxon>
        <taxon>Anthoathecata</taxon>
        <taxon>Aplanulata</taxon>
        <taxon>Hydridae</taxon>
        <taxon>Hydra</taxon>
    </lineage>
</organism>
<dbReference type="GO" id="GO:0140664">
    <property type="term" value="F:ATP-dependent DNA damage sensor activity"/>
    <property type="evidence" value="ECO:0007669"/>
    <property type="project" value="InterPro"/>
</dbReference>
<dbReference type="InterPro" id="IPR037198">
    <property type="entry name" value="MutL_C_sf"/>
</dbReference>
<dbReference type="PANTHER" id="PTHR10073">
    <property type="entry name" value="DNA MISMATCH REPAIR PROTEIN MLH, PMS, MUTL"/>
    <property type="match status" value="1"/>
</dbReference>
<dbReference type="GO" id="GO:0016887">
    <property type="term" value="F:ATP hydrolysis activity"/>
    <property type="evidence" value="ECO:0007669"/>
    <property type="project" value="InterPro"/>
</dbReference>
<accession>T2M389</accession>
<dbReference type="EMBL" id="HAAD01000496">
    <property type="protein sequence ID" value="CDG66728.1"/>
    <property type="molecule type" value="mRNA"/>
</dbReference>
<dbReference type="AlphaFoldDB" id="T2M389"/>
<dbReference type="GO" id="GO:0032300">
    <property type="term" value="C:mismatch repair complex"/>
    <property type="evidence" value="ECO:0007669"/>
    <property type="project" value="InterPro"/>
</dbReference>
<dbReference type="PANTHER" id="PTHR10073:SF47">
    <property type="entry name" value="DNA MISMATCH REPAIR PROTEIN MLH3"/>
    <property type="match status" value="1"/>
</dbReference>
<name>T2M389_HYDVU</name>